<sequence length="1379" mass="154019">MWKLTKATNLYLMLTLFLILPNMIFGLSDKRLCADEKCSTIISVGKSTITYRAGKEGMVSFKINSDIRIKSKSAGSDLSLWGVEVNGREGYAPKQYIKEARVFVKEKELRYLVDVVRSSESASEANKLNITSSTTENEVVGTSSLEISTGPAFVNDKEEANETAASAIKSSPEIFESTKALRLEKKNEKPGHSAEANEEEQGEFVEDYEDYEENENIDERDEEPEIPQPTHRKILNVENEKVEKKDSQSIVENALKSEDNTKNNKFLPTTLPLTKNEQNVNNIKSTLLPFNDAKAISEPNENVENLEKAGEKSSGPGREISPMVVSYGKDSIVTQPSDNTNVPNERKLYPINSVPTNESNKNQQSQLKEKSSEADIVSSDETVPTEAAVTSLKSDENAEMKNERTNSLYEAETVKATVVGQSVMTEPPYTTEEAPFETKIQSGEELQFVAEIGRQHSAKLDEEVNMVSEILIKRESDDSLEKIGHVELSYHERQDESTASFPTTGSSLIEPYTESTTPLSLTDSSSEDEIYAESTLPLFLVDDNSFENFTPVKSVDSSFVESNQQSEPTVAPILADDFEKTTPLSLADSTTTGTFGKDFRYTTVVDQKDDPVAEEGGASELFTEEKQIDSVLEIEPPKVVQESTILPSTPALAEKLQIEVKEKGLFATILSTVNNMLIGDKKHPKQDSTDKDDELDKILYPDKDVIKFKKHGVEYEGGEQYCEKLGPNDCLRSQGHNDPYNQHMTEQCLCPNNSLFTSNITFDNFINILLSKILEMSELLACLIIAAAATLFFIFGYYCFCNNSREGALLSKLNQLESSLLASHKENAILKFNLMSVRQKLVSIEDNSFGSNDMVLSLKKELEEEMVEKSRLQEHVISLQKELENAADAGIELNKIVAELLSNQTGDESIISNTILDINTRLAEKSRENSELQMLVAEQSARYESQIGNLQRDNDELEAEKGSLLTRLEELKSEFDRDVCAALNSKNFEIKRLQKEFDELSSQLEAEHTKWQTSVAKVEALQECLKTVKHDPNLIAHVVDVANIRAEVFDAQRKYTTLKERFDEETDARKLAENQLEIVSGEFAKLKLDFNQAEKDKLEAQTRLEVLSNYFKDKETQLQKELSLKEALWLKQQGETTTTVDRTWLAARQADRRYEESRAEAGILRRKLTALAGGNKESNVASTGDELVGAPSPLHMETPGSPLLGRLPPPPFLPPPFMGPPPPFMRLPPPPFAPPGEMRPAPLGRIMSPPPSHSGRFSPHHLDYEDYVDYEHENNWQHHAYSPPPRTYRSLSPTDSRYNYGTERDLISTYDTETDFSAPPSPKGTRKLRSGETNGSRNGSYNVKNSSDKKGIISSESENSNNSSSQQSKSKNGAGKSIV</sequence>
<dbReference type="VEuPathDB" id="VectorBase:GBRI033189"/>
<feature type="compositionally biased region" description="Acidic residues" evidence="3">
    <location>
        <begin position="196"/>
        <end position="225"/>
    </location>
</feature>
<accession>A0A1A9WUT4</accession>
<feature type="region of interest" description="Disordered" evidence="3">
    <location>
        <begin position="491"/>
        <end position="526"/>
    </location>
</feature>
<reference evidence="5" key="2">
    <citation type="submission" date="2020-05" db="UniProtKB">
        <authorList>
            <consortium name="EnsemblMetazoa"/>
        </authorList>
    </citation>
    <scope>IDENTIFICATION</scope>
    <source>
        <strain evidence="5">IAEA</strain>
    </source>
</reference>
<dbReference type="EnsemblMetazoa" id="GBRI033189-RA">
    <property type="protein sequence ID" value="GBRI033189-PA"/>
    <property type="gene ID" value="GBRI033189"/>
</dbReference>
<feature type="compositionally biased region" description="Polar residues" evidence="3">
    <location>
        <begin position="497"/>
        <end position="507"/>
    </location>
</feature>
<feature type="compositionally biased region" description="Polar residues" evidence="3">
    <location>
        <begin position="1289"/>
        <end position="1299"/>
    </location>
</feature>
<dbReference type="GO" id="GO:0005789">
    <property type="term" value="C:endoplasmic reticulum membrane"/>
    <property type="evidence" value="ECO:0007669"/>
    <property type="project" value="TreeGrafter"/>
</dbReference>
<organism evidence="5 6">
    <name type="scientific">Glossina brevipalpis</name>
    <dbReference type="NCBI Taxonomy" id="37001"/>
    <lineage>
        <taxon>Eukaryota</taxon>
        <taxon>Metazoa</taxon>
        <taxon>Ecdysozoa</taxon>
        <taxon>Arthropoda</taxon>
        <taxon>Hexapoda</taxon>
        <taxon>Insecta</taxon>
        <taxon>Pterygota</taxon>
        <taxon>Neoptera</taxon>
        <taxon>Endopterygota</taxon>
        <taxon>Diptera</taxon>
        <taxon>Brachycera</taxon>
        <taxon>Muscomorpha</taxon>
        <taxon>Hippoboscoidea</taxon>
        <taxon>Glossinidae</taxon>
        <taxon>Glossina</taxon>
    </lineage>
</organism>
<feature type="compositionally biased region" description="Low complexity" evidence="3">
    <location>
        <begin position="1354"/>
        <end position="1372"/>
    </location>
</feature>
<feature type="coiled-coil region" evidence="2">
    <location>
        <begin position="1041"/>
        <end position="1075"/>
    </location>
</feature>
<feature type="region of interest" description="Disordered" evidence="3">
    <location>
        <begin position="185"/>
        <end position="232"/>
    </location>
</feature>
<evidence type="ECO:0000313" key="5">
    <source>
        <dbReference type="EnsemblMetazoa" id="GBRI033189-PA"/>
    </source>
</evidence>
<evidence type="ECO:0000256" key="3">
    <source>
        <dbReference type="SAM" id="MobiDB-lite"/>
    </source>
</evidence>
<keyword evidence="1 2" id="KW-0175">Coiled coil</keyword>
<dbReference type="PANTHER" id="PTHR23158:SF33">
    <property type="entry name" value="TRANSPORT AND GOLGI ORGANIZATION PROTEIN 1"/>
    <property type="match status" value="1"/>
</dbReference>
<feature type="signal peptide" evidence="4">
    <location>
        <begin position="1"/>
        <end position="26"/>
    </location>
</feature>
<reference evidence="6" key="1">
    <citation type="submission" date="2014-03" db="EMBL/GenBank/DDBJ databases">
        <authorList>
            <person name="Aksoy S."/>
            <person name="Warren W."/>
            <person name="Wilson R.K."/>
        </authorList>
    </citation>
    <scope>NUCLEOTIDE SEQUENCE [LARGE SCALE GENOMIC DNA]</scope>
    <source>
        <strain evidence="6">IAEA</strain>
    </source>
</reference>
<evidence type="ECO:0000256" key="2">
    <source>
        <dbReference type="SAM" id="Coils"/>
    </source>
</evidence>
<feature type="compositionally biased region" description="Polar residues" evidence="3">
    <location>
        <begin position="353"/>
        <end position="366"/>
    </location>
</feature>
<proteinExistence type="predicted"/>
<dbReference type="SUPFAM" id="SSF50044">
    <property type="entry name" value="SH3-domain"/>
    <property type="match status" value="1"/>
</dbReference>
<dbReference type="Gene3D" id="2.30.30.40">
    <property type="entry name" value="SH3 Domains"/>
    <property type="match status" value="1"/>
</dbReference>
<dbReference type="Proteomes" id="UP000091820">
    <property type="component" value="Unassembled WGS sequence"/>
</dbReference>
<dbReference type="GO" id="GO:0035459">
    <property type="term" value="P:vesicle cargo loading"/>
    <property type="evidence" value="ECO:0007669"/>
    <property type="project" value="TreeGrafter"/>
</dbReference>
<name>A0A1A9WUT4_9MUSC</name>
<evidence type="ECO:0000256" key="1">
    <source>
        <dbReference type="ARBA" id="ARBA00023054"/>
    </source>
</evidence>
<keyword evidence="6" id="KW-1185">Reference proteome</keyword>
<feature type="compositionally biased region" description="Basic and acidic residues" evidence="3">
    <location>
        <begin position="393"/>
        <end position="403"/>
    </location>
</feature>
<feature type="region of interest" description="Disordered" evidence="3">
    <location>
        <begin position="298"/>
        <end position="403"/>
    </location>
</feature>
<feature type="coiled-coil region" evidence="2">
    <location>
        <begin position="855"/>
        <end position="889"/>
    </location>
</feature>
<feature type="compositionally biased region" description="Low complexity" evidence="3">
    <location>
        <begin position="513"/>
        <end position="524"/>
    </location>
</feature>
<dbReference type="GO" id="GO:0070971">
    <property type="term" value="C:endoplasmic reticulum exit site"/>
    <property type="evidence" value="ECO:0007669"/>
    <property type="project" value="TreeGrafter"/>
</dbReference>
<feature type="coiled-coil region" evidence="2">
    <location>
        <begin position="940"/>
        <end position="1010"/>
    </location>
</feature>
<feature type="compositionally biased region" description="Polar residues" evidence="3">
    <location>
        <begin position="332"/>
        <end position="343"/>
    </location>
</feature>
<feature type="compositionally biased region" description="Polar residues" evidence="3">
    <location>
        <begin position="1331"/>
        <end position="1345"/>
    </location>
</feature>
<dbReference type="PANTHER" id="PTHR23158">
    <property type="entry name" value="MELANOMA INHIBITORY ACTIVITY-RELATED"/>
    <property type="match status" value="1"/>
</dbReference>
<dbReference type="GO" id="GO:0009306">
    <property type="term" value="P:protein secretion"/>
    <property type="evidence" value="ECO:0007669"/>
    <property type="project" value="TreeGrafter"/>
</dbReference>
<feature type="region of interest" description="Disordered" evidence="3">
    <location>
        <begin position="1277"/>
        <end position="1379"/>
    </location>
</feature>
<evidence type="ECO:0000256" key="4">
    <source>
        <dbReference type="SAM" id="SignalP"/>
    </source>
</evidence>
<dbReference type="InterPro" id="IPR051500">
    <property type="entry name" value="cTAGE_MIA/OTOR"/>
</dbReference>
<dbReference type="InterPro" id="IPR036028">
    <property type="entry name" value="SH3-like_dom_sf"/>
</dbReference>
<dbReference type="STRING" id="37001.A0A1A9WUT4"/>
<dbReference type="GO" id="GO:0006888">
    <property type="term" value="P:endoplasmic reticulum to Golgi vesicle-mediated transport"/>
    <property type="evidence" value="ECO:0007669"/>
    <property type="project" value="TreeGrafter"/>
</dbReference>
<evidence type="ECO:0000313" key="6">
    <source>
        <dbReference type="Proteomes" id="UP000091820"/>
    </source>
</evidence>
<evidence type="ECO:0008006" key="7">
    <source>
        <dbReference type="Google" id="ProtNLM"/>
    </source>
</evidence>
<feature type="chain" id="PRO_5008400713" description="SH3 domain-containing protein" evidence="4">
    <location>
        <begin position="27"/>
        <end position="1379"/>
    </location>
</feature>
<keyword evidence="4" id="KW-0732">Signal</keyword>
<protein>
    <recommendedName>
        <fullName evidence="7">SH3 domain-containing protein</fullName>
    </recommendedName>
</protein>